<keyword evidence="4" id="KW-1185">Reference proteome</keyword>
<dbReference type="CDD" id="cd00158">
    <property type="entry name" value="RHOD"/>
    <property type="match status" value="1"/>
</dbReference>
<dbReference type="EMBL" id="JAYKOT010000003">
    <property type="protein sequence ID" value="MEB3429213.1"/>
    <property type="molecule type" value="Genomic_DNA"/>
</dbReference>
<keyword evidence="1" id="KW-0472">Membrane</keyword>
<dbReference type="RefSeq" id="WP_324619422.1">
    <property type="nucleotide sequence ID" value="NZ_JAYKOT010000003.1"/>
</dbReference>
<evidence type="ECO:0000313" key="4">
    <source>
        <dbReference type="Proteomes" id="UP001357733"/>
    </source>
</evidence>
<evidence type="ECO:0000259" key="2">
    <source>
        <dbReference type="PROSITE" id="PS50206"/>
    </source>
</evidence>
<dbReference type="AlphaFoldDB" id="A0AAW9MTN8"/>
<accession>A0AAW9MTN8</accession>
<name>A0AAW9MTN8_9FIRM</name>
<dbReference type="SUPFAM" id="SSF52821">
    <property type="entry name" value="Rhodanese/Cell cycle control phosphatase"/>
    <property type="match status" value="1"/>
</dbReference>
<evidence type="ECO:0000256" key="1">
    <source>
        <dbReference type="SAM" id="Phobius"/>
    </source>
</evidence>
<protein>
    <submittedName>
        <fullName evidence="3">Rhodanese-like domain-containing protein</fullName>
    </submittedName>
</protein>
<feature type="domain" description="Rhodanese" evidence="2">
    <location>
        <begin position="43"/>
        <end position="129"/>
    </location>
</feature>
<feature type="transmembrane region" description="Helical" evidence="1">
    <location>
        <begin position="6"/>
        <end position="24"/>
    </location>
</feature>
<dbReference type="PANTHER" id="PTHR43031">
    <property type="entry name" value="FAD-DEPENDENT OXIDOREDUCTASE"/>
    <property type="match status" value="1"/>
</dbReference>
<keyword evidence="1" id="KW-0812">Transmembrane</keyword>
<dbReference type="Pfam" id="PF00581">
    <property type="entry name" value="Rhodanese"/>
    <property type="match status" value="1"/>
</dbReference>
<comment type="caution">
    <text evidence="3">The sequence shown here is derived from an EMBL/GenBank/DDBJ whole genome shotgun (WGS) entry which is preliminary data.</text>
</comment>
<dbReference type="Gene3D" id="3.40.250.10">
    <property type="entry name" value="Rhodanese-like domain"/>
    <property type="match status" value="1"/>
</dbReference>
<evidence type="ECO:0000313" key="3">
    <source>
        <dbReference type="EMBL" id="MEB3429213.1"/>
    </source>
</evidence>
<keyword evidence="1" id="KW-1133">Transmembrane helix</keyword>
<dbReference type="InterPro" id="IPR001763">
    <property type="entry name" value="Rhodanese-like_dom"/>
</dbReference>
<dbReference type="PROSITE" id="PS50206">
    <property type="entry name" value="RHODANESE_3"/>
    <property type="match status" value="1"/>
</dbReference>
<dbReference type="SMART" id="SM00450">
    <property type="entry name" value="RHOD"/>
    <property type="match status" value="1"/>
</dbReference>
<organism evidence="3 4">
    <name type="scientific">Citroniella saccharovorans</name>
    <dbReference type="NCBI Taxonomy" id="2053367"/>
    <lineage>
        <taxon>Bacteria</taxon>
        <taxon>Bacillati</taxon>
        <taxon>Bacillota</taxon>
        <taxon>Tissierellia</taxon>
        <taxon>Tissierellales</taxon>
        <taxon>Peptoniphilaceae</taxon>
        <taxon>Citroniella</taxon>
    </lineage>
</organism>
<dbReference type="PANTHER" id="PTHR43031:SF7">
    <property type="entry name" value="NITRIC OXIDE REDUCTASE FLRD-NAD(+) REDUCTASE"/>
    <property type="match status" value="1"/>
</dbReference>
<dbReference type="InterPro" id="IPR050229">
    <property type="entry name" value="GlpE_sulfurtransferase"/>
</dbReference>
<proteinExistence type="predicted"/>
<dbReference type="Proteomes" id="UP001357733">
    <property type="component" value="Unassembled WGS sequence"/>
</dbReference>
<reference evidence="3 4" key="1">
    <citation type="submission" date="2024-01" db="EMBL/GenBank/DDBJ databases">
        <title>Complete genome sequence of Citroniella saccharovorans strain M6.X9, isolated from human fecal sample.</title>
        <authorList>
            <person name="Cheng G."/>
            <person name="Westerholm M."/>
            <person name="Schnurer A."/>
        </authorList>
    </citation>
    <scope>NUCLEOTIDE SEQUENCE [LARGE SCALE GENOMIC DNA]</scope>
    <source>
        <strain evidence="3 4">DSM 29873</strain>
    </source>
</reference>
<gene>
    <name evidence="3" type="ORF">VLK81_04105</name>
</gene>
<dbReference type="InterPro" id="IPR036873">
    <property type="entry name" value="Rhodanese-like_dom_sf"/>
</dbReference>
<sequence length="239" mass="27802">MDIAQFIILGIFVVLALVYAYYYLNFGRFKKTRISGNELEKLSFKDALVVDVRTKKEYAAGHAKNAVNIPYSAMDSGIRALDPYKDKKIIFYCTLDVMSRKAFNHYKSLGFKNIWVADGFRQYSYDKVTFPIVLMNDFKGRLLENGTEPLNMDEDKEMKTEYNISDRSFIDFMDMNTKYGLFGKDSKEAINLAQNLDKAGYNIFLLIEDFKRENFVKAFDKEDFENLNSSKLEEDFCPD</sequence>